<dbReference type="Proteomes" id="UP000282957">
    <property type="component" value="Unassembled WGS sequence"/>
</dbReference>
<reference evidence="2 3" key="1">
    <citation type="submission" date="2019-01" db="EMBL/GenBank/DDBJ databases">
        <authorList>
            <person name="Chen W.-M."/>
        </authorList>
    </citation>
    <scope>NUCLEOTIDE SEQUENCE [LARGE SCALE GENOMIC DNA]</scope>
    <source>
        <strain evidence="2 3">CCP-6</strain>
    </source>
</reference>
<feature type="region of interest" description="Disordered" evidence="1">
    <location>
        <begin position="92"/>
        <end position="116"/>
    </location>
</feature>
<gene>
    <name evidence="2" type="ORF">EOD42_15185</name>
</gene>
<evidence type="ECO:0000256" key="1">
    <source>
        <dbReference type="SAM" id="MobiDB-lite"/>
    </source>
</evidence>
<proteinExistence type="predicted"/>
<organism evidence="2 3">
    <name type="scientific">Rhodovarius crocodyli</name>
    <dbReference type="NCBI Taxonomy" id="1979269"/>
    <lineage>
        <taxon>Bacteria</taxon>
        <taxon>Pseudomonadati</taxon>
        <taxon>Pseudomonadota</taxon>
        <taxon>Alphaproteobacteria</taxon>
        <taxon>Acetobacterales</taxon>
        <taxon>Roseomonadaceae</taxon>
        <taxon>Rhodovarius</taxon>
    </lineage>
</organism>
<comment type="caution">
    <text evidence="2">The sequence shown here is derived from an EMBL/GenBank/DDBJ whole genome shotgun (WGS) entry which is preliminary data.</text>
</comment>
<evidence type="ECO:0008006" key="4">
    <source>
        <dbReference type="Google" id="ProtNLM"/>
    </source>
</evidence>
<sequence>MRYVIPLLIPVFLAGCDGPGLFAFGAVNAVSLSVAGRTVPDIAVSAISGRDCSLARYDRGDTYCAPAAAQAGRQPYCTRSLGSVDCWTRPPEAPGRAGVADPQQSPEAARNWHNLW</sequence>
<dbReference type="RefSeq" id="WP_127788412.1">
    <property type="nucleotide sequence ID" value="NZ_SACL01000005.1"/>
</dbReference>
<protein>
    <recommendedName>
        <fullName evidence="4">Lipoprotein</fullName>
    </recommendedName>
</protein>
<dbReference type="PROSITE" id="PS51257">
    <property type="entry name" value="PROKAR_LIPOPROTEIN"/>
    <property type="match status" value="1"/>
</dbReference>
<accession>A0A437MDA1</accession>
<name>A0A437MDA1_9PROT</name>
<dbReference type="EMBL" id="SACL01000005">
    <property type="protein sequence ID" value="RVT95553.1"/>
    <property type="molecule type" value="Genomic_DNA"/>
</dbReference>
<keyword evidence="3" id="KW-1185">Reference proteome</keyword>
<dbReference type="AlphaFoldDB" id="A0A437MDA1"/>
<evidence type="ECO:0000313" key="3">
    <source>
        <dbReference type="Proteomes" id="UP000282957"/>
    </source>
</evidence>
<dbReference type="OrthoDB" id="7362049at2"/>
<evidence type="ECO:0000313" key="2">
    <source>
        <dbReference type="EMBL" id="RVT95553.1"/>
    </source>
</evidence>